<proteinExistence type="predicted"/>
<feature type="non-terminal residue" evidence="1">
    <location>
        <position position="1"/>
    </location>
</feature>
<comment type="caution">
    <text evidence="1">The sequence shown here is derived from an EMBL/GenBank/DDBJ whole genome shotgun (WGS) entry which is preliminary data.</text>
</comment>
<dbReference type="Proteomes" id="UP000823775">
    <property type="component" value="Unassembled WGS sequence"/>
</dbReference>
<feature type="non-terminal residue" evidence="1">
    <location>
        <position position="104"/>
    </location>
</feature>
<accession>A0ABS8S7U5</accession>
<reference evidence="1 2" key="1">
    <citation type="journal article" date="2021" name="BMC Genomics">
        <title>Datura genome reveals duplications of psychoactive alkaloid biosynthetic genes and high mutation rate following tissue culture.</title>
        <authorList>
            <person name="Rajewski A."/>
            <person name="Carter-House D."/>
            <person name="Stajich J."/>
            <person name="Litt A."/>
        </authorList>
    </citation>
    <scope>NUCLEOTIDE SEQUENCE [LARGE SCALE GENOMIC DNA]</scope>
    <source>
        <strain evidence="1">AR-01</strain>
    </source>
</reference>
<protein>
    <submittedName>
        <fullName evidence="1">Uncharacterized protein</fullName>
    </submittedName>
</protein>
<gene>
    <name evidence="1" type="ORF">HAX54_026468</name>
</gene>
<dbReference type="EMBL" id="JACEIK010000321">
    <property type="protein sequence ID" value="MCD7454903.1"/>
    <property type="molecule type" value="Genomic_DNA"/>
</dbReference>
<evidence type="ECO:0000313" key="1">
    <source>
        <dbReference type="EMBL" id="MCD7454903.1"/>
    </source>
</evidence>
<evidence type="ECO:0000313" key="2">
    <source>
        <dbReference type="Proteomes" id="UP000823775"/>
    </source>
</evidence>
<keyword evidence="2" id="KW-1185">Reference proteome</keyword>
<name>A0ABS8S7U5_DATST</name>
<sequence length="104" mass="11414">ASMANLVGPINLPLEEMTEAQRAKAAHLAEEARLAEASRIANAANLAVALTQEAIRLRLFLFSLVGEAILWVNELPNESITTWAELTGSFLERFRHARKCTGRA</sequence>
<organism evidence="1 2">
    <name type="scientific">Datura stramonium</name>
    <name type="common">Jimsonweed</name>
    <name type="synonym">Common thornapple</name>
    <dbReference type="NCBI Taxonomy" id="4076"/>
    <lineage>
        <taxon>Eukaryota</taxon>
        <taxon>Viridiplantae</taxon>
        <taxon>Streptophyta</taxon>
        <taxon>Embryophyta</taxon>
        <taxon>Tracheophyta</taxon>
        <taxon>Spermatophyta</taxon>
        <taxon>Magnoliopsida</taxon>
        <taxon>eudicotyledons</taxon>
        <taxon>Gunneridae</taxon>
        <taxon>Pentapetalae</taxon>
        <taxon>asterids</taxon>
        <taxon>lamiids</taxon>
        <taxon>Solanales</taxon>
        <taxon>Solanaceae</taxon>
        <taxon>Solanoideae</taxon>
        <taxon>Datureae</taxon>
        <taxon>Datura</taxon>
    </lineage>
</organism>